<comment type="caution">
    <text evidence="2">The sequence shown here is derived from an EMBL/GenBank/DDBJ whole genome shotgun (WGS) entry which is preliminary data.</text>
</comment>
<organism evidence="2 3">
    <name type="scientific">Catenaria anguillulae PL171</name>
    <dbReference type="NCBI Taxonomy" id="765915"/>
    <lineage>
        <taxon>Eukaryota</taxon>
        <taxon>Fungi</taxon>
        <taxon>Fungi incertae sedis</taxon>
        <taxon>Blastocladiomycota</taxon>
        <taxon>Blastocladiomycetes</taxon>
        <taxon>Blastocladiales</taxon>
        <taxon>Catenariaceae</taxon>
        <taxon>Catenaria</taxon>
    </lineage>
</organism>
<gene>
    <name evidence="2" type="ORF">BCR44DRAFT_33581</name>
</gene>
<reference evidence="2 3" key="1">
    <citation type="submission" date="2016-07" db="EMBL/GenBank/DDBJ databases">
        <title>Pervasive Adenine N6-methylation of Active Genes in Fungi.</title>
        <authorList>
            <consortium name="DOE Joint Genome Institute"/>
            <person name="Mondo S.J."/>
            <person name="Dannebaum R.O."/>
            <person name="Kuo R.C."/>
            <person name="Labutti K."/>
            <person name="Haridas S."/>
            <person name="Kuo A."/>
            <person name="Salamov A."/>
            <person name="Ahrendt S.R."/>
            <person name="Lipzen A."/>
            <person name="Sullivan W."/>
            <person name="Andreopoulos W.B."/>
            <person name="Clum A."/>
            <person name="Lindquist E."/>
            <person name="Daum C."/>
            <person name="Ramamoorthy G.K."/>
            <person name="Gryganskyi A."/>
            <person name="Culley D."/>
            <person name="Magnuson J.K."/>
            <person name="James T.Y."/>
            <person name="O'Malley M.A."/>
            <person name="Stajich J.E."/>
            <person name="Spatafora J.W."/>
            <person name="Visel A."/>
            <person name="Grigoriev I.V."/>
        </authorList>
    </citation>
    <scope>NUCLEOTIDE SEQUENCE [LARGE SCALE GENOMIC DNA]</scope>
    <source>
        <strain evidence="2 3">PL171</strain>
    </source>
</reference>
<dbReference type="InterPro" id="IPR032675">
    <property type="entry name" value="LRR_dom_sf"/>
</dbReference>
<dbReference type="EMBL" id="MCFL01000026">
    <property type="protein sequence ID" value="ORZ34766.1"/>
    <property type="molecule type" value="Genomic_DNA"/>
</dbReference>
<keyword evidence="3" id="KW-1185">Reference proteome</keyword>
<proteinExistence type="predicted"/>
<dbReference type="OrthoDB" id="5598084at2759"/>
<sequence>MTTPTPATAAATASPLVGTAGAGQRLAHTPNLVAKLVALLDDDSDSADVRRHRLNRILSGVDPLWREAAHLRLATIMVVAVPHPAAISDMVTRCETLAEALAELRAEQPETVGRFPWSSLLYASSLRHLVLHDVRLGEVELRILARNVTGLSHLALHECVIGSIPEFCHWIRGSRYSLRTLCIVSSRPPLLLEDSALARWSQACPKLQYLTLIFSYGGQGNHHPHARRHLYHHHSAPGSPSHGGPSPSRVLWGTQATPITSPTSSAFSTPVGPSPVSSFMSTLSLPTAFASSSSPTKPIASSLHPTHLPPTILTPVGLHTLAANCPRLHHLALDVPLAAGLALDDLTAALYMLRDLRFLALGATCIAAPANTHGVPPDVHVQETLSLLFPLVQVAAMDPDVVIEVPTRPPTPPPERRLGQRQRAMTLPAGGGGGLFASMASTISSLSASASAAVTGGGGAKTAPSTPTTLAPPTPAHTPQQHSAKDGAPAARLDKNHTHSSPSILGTVDPRPSLQWAASWFTSGSSSGKHSAEAAAQQQPQKHASGAAAKAAA</sequence>
<dbReference type="Gene3D" id="3.80.10.10">
    <property type="entry name" value="Ribonuclease Inhibitor"/>
    <property type="match status" value="1"/>
</dbReference>
<dbReference type="Proteomes" id="UP000193411">
    <property type="component" value="Unassembled WGS sequence"/>
</dbReference>
<feature type="compositionally biased region" description="Low complexity" evidence="1">
    <location>
        <begin position="544"/>
        <end position="553"/>
    </location>
</feature>
<feature type="region of interest" description="Disordered" evidence="1">
    <location>
        <begin position="231"/>
        <end position="255"/>
    </location>
</feature>
<name>A0A1Y2HJL4_9FUNG</name>
<protein>
    <submittedName>
        <fullName evidence="2">Uncharacterized protein</fullName>
    </submittedName>
</protein>
<feature type="compositionally biased region" description="Polar residues" evidence="1">
    <location>
        <begin position="520"/>
        <end position="529"/>
    </location>
</feature>
<feature type="compositionally biased region" description="Low complexity" evidence="1">
    <location>
        <begin position="236"/>
        <end position="248"/>
    </location>
</feature>
<dbReference type="SUPFAM" id="SSF52047">
    <property type="entry name" value="RNI-like"/>
    <property type="match status" value="1"/>
</dbReference>
<feature type="region of interest" description="Disordered" evidence="1">
    <location>
        <begin position="403"/>
        <end position="430"/>
    </location>
</feature>
<dbReference type="AlphaFoldDB" id="A0A1Y2HJL4"/>
<feature type="region of interest" description="Disordered" evidence="1">
    <location>
        <begin position="452"/>
        <end position="553"/>
    </location>
</feature>
<accession>A0A1Y2HJL4</accession>
<evidence type="ECO:0000313" key="3">
    <source>
        <dbReference type="Proteomes" id="UP000193411"/>
    </source>
</evidence>
<evidence type="ECO:0000313" key="2">
    <source>
        <dbReference type="EMBL" id="ORZ34766.1"/>
    </source>
</evidence>
<evidence type="ECO:0000256" key="1">
    <source>
        <dbReference type="SAM" id="MobiDB-lite"/>
    </source>
</evidence>